<protein>
    <submittedName>
        <fullName evidence="1">Polysaccharide biosynthesis protein</fullName>
    </submittedName>
</protein>
<feature type="non-terminal residue" evidence="1">
    <location>
        <position position="1"/>
    </location>
</feature>
<sequence>VEIVFTGLRPNEKMHEELFSVEERGERLLHSLISHVRVPALEPGLVRPSSNGSLERSLR</sequence>
<accession>A0ABT5U1X4</accession>
<evidence type="ECO:0000313" key="2">
    <source>
        <dbReference type="Proteomes" id="UP001165561"/>
    </source>
</evidence>
<evidence type="ECO:0000313" key="1">
    <source>
        <dbReference type="EMBL" id="MDD9207504.1"/>
    </source>
</evidence>
<comment type="caution">
    <text evidence="1">The sequence shown here is derived from an EMBL/GenBank/DDBJ whole genome shotgun (WGS) entry which is preliminary data.</text>
</comment>
<keyword evidence="2" id="KW-1185">Reference proteome</keyword>
<dbReference type="Proteomes" id="UP001165561">
    <property type="component" value="Unassembled WGS sequence"/>
</dbReference>
<proteinExistence type="predicted"/>
<name>A0ABT5U1X4_9MICO</name>
<organism evidence="1 2">
    <name type="scientific">Georgenia halotolerans</name>
    <dbReference type="NCBI Taxonomy" id="3028317"/>
    <lineage>
        <taxon>Bacteria</taxon>
        <taxon>Bacillati</taxon>
        <taxon>Actinomycetota</taxon>
        <taxon>Actinomycetes</taxon>
        <taxon>Micrococcales</taxon>
        <taxon>Bogoriellaceae</taxon>
        <taxon>Georgenia</taxon>
    </lineage>
</organism>
<reference evidence="1" key="1">
    <citation type="submission" date="2023-02" db="EMBL/GenBank/DDBJ databases">
        <title>Georgenia sp.10Sc9-8, isolated from a soil sample collected from the Taklamakan desert.</title>
        <authorList>
            <person name="Liu S."/>
        </authorList>
    </citation>
    <scope>NUCLEOTIDE SEQUENCE</scope>
    <source>
        <strain evidence="1">10Sc9-8</strain>
    </source>
</reference>
<gene>
    <name evidence="1" type="ORF">PU560_13670</name>
</gene>
<dbReference type="EMBL" id="JARACI010001115">
    <property type="protein sequence ID" value="MDD9207504.1"/>
    <property type="molecule type" value="Genomic_DNA"/>
</dbReference>